<proteinExistence type="predicted"/>
<reference evidence="2" key="1">
    <citation type="journal article" date="2021" name="Nat. Commun.">
        <title>Genetic determinants of endophytism in the Arabidopsis root mycobiome.</title>
        <authorList>
            <person name="Mesny F."/>
            <person name="Miyauchi S."/>
            <person name="Thiergart T."/>
            <person name="Pickel B."/>
            <person name="Atanasova L."/>
            <person name="Karlsson M."/>
            <person name="Huettel B."/>
            <person name="Barry K.W."/>
            <person name="Haridas S."/>
            <person name="Chen C."/>
            <person name="Bauer D."/>
            <person name="Andreopoulos W."/>
            <person name="Pangilinan J."/>
            <person name="LaButti K."/>
            <person name="Riley R."/>
            <person name="Lipzen A."/>
            <person name="Clum A."/>
            <person name="Drula E."/>
            <person name="Henrissat B."/>
            <person name="Kohler A."/>
            <person name="Grigoriev I.V."/>
            <person name="Martin F.M."/>
            <person name="Hacquard S."/>
        </authorList>
    </citation>
    <scope>NUCLEOTIDE SEQUENCE</scope>
    <source>
        <strain evidence="2">FSSC 5 MPI-SDFR-AT-0091</strain>
    </source>
</reference>
<feature type="compositionally biased region" description="Polar residues" evidence="1">
    <location>
        <begin position="128"/>
        <end position="137"/>
    </location>
</feature>
<dbReference type="EMBL" id="JAGTJS010000005">
    <property type="protein sequence ID" value="KAH7268747.1"/>
    <property type="molecule type" value="Genomic_DNA"/>
</dbReference>
<evidence type="ECO:0000256" key="1">
    <source>
        <dbReference type="SAM" id="MobiDB-lite"/>
    </source>
</evidence>
<evidence type="ECO:0000313" key="2">
    <source>
        <dbReference type="EMBL" id="KAH7268747.1"/>
    </source>
</evidence>
<organism evidence="2 3">
    <name type="scientific">Fusarium solani</name>
    <name type="common">Filamentous fungus</name>
    <dbReference type="NCBI Taxonomy" id="169388"/>
    <lineage>
        <taxon>Eukaryota</taxon>
        <taxon>Fungi</taxon>
        <taxon>Dikarya</taxon>
        <taxon>Ascomycota</taxon>
        <taxon>Pezizomycotina</taxon>
        <taxon>Sordariomycetes</taxon>
        <taxon>Hypocreomycetidae</taxon>
        <taxon>Hypocreales</taxon>
        <taxon>Nectriaceae</taxon>
        <taxon>Fusarium</taxon>
        <taxon>Fusarium solani species complex</taxon>
    </lineage>
</organism>
<accession>A0A9P9R7J6</accession>
<feature type="region of interest" description="Disordered" evidence="1">
    <location>
        <begin position="128"/>
        <end position="150"/>
    </location>
</feature>
<comment type="caution">
    <text evidence="2">The sequence shown here is derived from an EMBL/GenBank/DDBJ whole genome shotgun (WGS) entry which is preliminary data.</text>
</comment>
<gene>
    <name evidence="2" type="ORF">B0J15DRAFT_486999</name>
</gene>
<name>A0A9P9R7J6_FUSSL</name>
<evidence type="ECO:0000313" key="3">
    <source>
        <dbReference type="Proteomes" id="UP000736672"/>
    </source>
</evidence>
<sequence length="238" mass="27373">MPHLQLPIVYAFTPYFQARCRRRVFWNIMATRYRLFHCQFKGTLDGKIQSALSVAYLDPKNHNILTLRNQGDLERLIFRYLRDHGFGGFNLSDQQPQTACFDVPGWHEFRVTLMFFSPVRTTRLATNHSQLRPSSEAHQGKPKYRMASGPLDAQPTPAIYTQCKISWDRVIVYPQALLPDQTWLYSPLPTPGGLTPSIGDVPRDNDEVESVRREGLQLLQEGLKEILDDETKQQQGKA</sequence>
<protein>
    <submittedName>
        <fullName evidence="2">Uncharacterized protein</fullName>
    </submittedName>
</protein>
<dbReference type="Proteomes" id="UP000736672">
    <property type="component" value="Unassembled WGS sequence"/>
</dbReference>
<dbReference type="AlphaFoldDB" id="A0A9P9R7J6"/>
<keyword evidence="3" id="KW-1185">Reference proteome</keyword>